<accession>A0A8J5S0E5</accession>
<protein>
    <submittedName>
        <fullName evidence="1">Uncharacterized protein</fullName>
    </submittedName>
</protein>
<sequence length="87" mass="9285">MGIAPVDSSSDGKVWSGAVVARAIGRYDFIQAIAQDRPKGWGSGATAPASTFRFCISSIVLFYNCKVHIAVVSCYVQHCRSQTLGSD</sequence>
<reference evidence="1" key="1">
    <citation type="journal article" date="2021" name="bioRxiv">
        <title>Whole Genome Assembly and Annotation of Northern Wild Rice, Zizania palustris L., Supports a Whole Genome Duplication in the Zizania Genus.</title>
        <authorList>
            <person name="Haas M."/>
            <person name="Kono T."/>
            <person name="Macchietto M."/>
            <person name="Millas R."/>
            <person name="McGilp L."/>
            <person name="Shao M."/>
            <person name="Duquette J."/>
            <person name="Hirsch C.N."/>
            <person name="Kimball J."/>
        </authorList>
    </citation>
    <scope>NUCLEOTIDE SEQUENCE</scope>
    <source>
        <tissue evidence="1">Fresh leaf tissue</tissue>
    </source>
</reference>
<dbReference type="EMBL" id="JAAALK010000287">
    <property type="protein sequence ID" value="KAG8057007.1"/>
    <property type="molecule type" value="Genomic_DNA"/>
</dbReference>
<reference evidence="1" key="2">
    <citation type="submission" date="2021-02" db="EMBL/GenBank/DDBJ databases">
        <authorList>
            <person name="Kimball J.A."/>
            <person name="Haas M.W."/>
            <person name="Macchietto M."/>
            <person name="Kono T."/>
            <person name="Duquette J."/>
            <person name="Shao M."/>
        </authorList>
    </citation>
    <scope>NUCLEOTIDE SEQUENCE</scope>
    <source>
        <tissue evidence="1">Fresh leaf tissue</tissue>
    </source>
</reference>
<gene>
    <name evidence="1" type="ORF">GUJ93_ZPchr0002g24634</name>
</gene>
<comment type="caution">
    <text evidence="1">The sequence shown here is derived from an EMBL/GenBank/DDBJ whole genome shotgun (WGS) entry which is preliminary data.</text>
</comment>
<evidence type="ECO:0000313" key="1">
    <source>
        <dbReference type="EMBL" id="KAG8057007.1"/>
    </source>
</evidence>
<dbReference type="Proteomes" id="UP000729402">
    <property type="component" value="Unassembled WGS sequence"/>
</dbReference>
<proteinExistence type="predicted"/>
<organism evidence="1 2">
    <name type="scientific">Zizania palustris</name>
    <name type="common">Northern wild rice</name>
    <dbReference type="NCBI Taxonomy" id="103762"/>
    <lineage>
        <taxon>Eukaryota</taxon>
        <taxon>Viridiplantae</taxon>
        <taxon>Streptophyta</taxon>
        <taxon>Embryophyta</taxon>
        <taxon>Tracheophyta</taxon>
        <taxon>Spermatophyta</taxon>
        <taxon>Magnoliopsida</taxon>
        <taxon>Liliopsida</taxon>
        <taxon>Poales</taxon>
        <taxon>Poaceae</taxon>
        <taxon>BOP clade</taxon>
        <taxon>Oryzoideae</taxon>
        <taxon>Oryzeae</taxon>
        <taxon>Zizaniinae</taxon>
        <taxon>Zizania</taxon>
    </lineage>
</organism>
<dbReference type="AlphaFoldDB" id="A0A8J5S0E5"/>
<name>A0A8J5S0E5_ZIZPA</name>
<evidence type="ECO:0000313" key="2">
    <source>
        <dbReference type="Proteomes" id="UP000729402"/>
    </source>
</evidence>
<keyword evidence="2" id="KW-1185">Reference proteome</keyword>